<dbReference type="RefSeq" id="WP_095610051.1">
    <property type="nucleotide sequence ID" value="NZ_NMPM01000013.1"/>
</dbReference>
<feature type="domain" description="CusB-like beta-barrel" evidence="7">
    <location>
        <begin position="200"/>
        <end position="266"/>
    </location>
</feature>
<sequence length="348" mass="38323">MNMLRDSRWLVFLAAFAATALNADIRTARVERAPLEETIRLDGRIEAVQQSTVSARTAGTVIRLPFDVDDSVSAGELIVQLDDERQQAGVEQARAARAEARANLEDANQRFARIQSVFERGLASQQELDQARNNRAAAKARLERTNAALTNAREELGDTRITAPYSGIVTERHVEIGESVQPGQPLISGLSREKLRVLTHVPQPYANHARQQGHAMVTLPDGRQLATGPITFYPYADPQTHSFRLRLPVTDGSGSLYPGMLVKVTLPVGSRSALWVPKDAVFHRGEMRAVFVLTDHNQPRLRPIRTGIEHNGRIEVLAGLTEGEPVATRPQNLFGSDALNLPDEADDE</sequence>
<evidence type="ECO:0000259" key="6">
    <source>
        <dbReference type="Pfam" id="PF25917"/>
    </source>
</evidence>
<feature type="coiled-coil region" evidence="3">
    <location>
        <begin position="90"/>
        <end position="159"/>
    </location>
</feature>
<dbReference type="EMBL" id="NMPM01000013">
    <property type="protein sequence ID" value="PAV26857.1"/>
    <property type="molecule type" value="Genomic_DNA"/>
</dbReference>
<dbReference type="PANTHER" id="PTHR30469:SF38">
    <property type="entry name" value="HLYD FAMILY SECRETION PROTEIN"/>
    <property type="match status" value="1"/>
</dbReference>
<feature type="signal peptide" evidence="4">
    <location>
        <begin position="1"/>
        <end position="23"/>
    </location>
</feature>
<dbReference type="Pfam" id="PF25876">
    <property type="entry name" value="HH_MFP_RND"/>
    <property type="match status" value="1"/>
</dbReference>
<feature type="domain" description="CzcB-like C-terminal circularly permuted SH3-like" evidence="8">
    <location>
        <begin position="276"/>
        <end position="329"/>
    </location>
</feature>
<dbReference type="InterPro" id="IPR058649">
    <property type="entry name" value="CzcB_C"/>
</dbReference>
<feature type="chain" id="PRO_5013059125" evidence="4">
    <location>
        <begin position="24"/>
        <end position="348"/>
    </location>
</feature>
<dbReference type="SUPFAM" id="SSF111369">
    <property type="entry name" value="HlyD-like secretion proteins"/>
    <property type="match status" value="1"/>
</dbReference>
<feature type="domain" description="Multidrug resistance protein MdtA-like barrel-sandwich hybrid" evidence="6">
    <location>
        <begin position="50"/>
        <end position="185"/>
    </location>
</feature>
<keyword evidence="2 3" id="KW-0175">Coiled coil</keyword>
<evidence type="ECO:0000256" key="1">
    <source>
        <dbReference type="ARBA" id="ARBA00009477"/>
    </source>
</evidence>
<evidence type="ECO:0000259" key="8">
    <source>
        <dbReference type="Pfam" id="PF25975"/>
    </source>
</evidence>
<name>A0A2A2I5C6_9GAMM</name>
<dbReference type="Proteomes" id="UP000218332">
    <property type="component" value="Unassembled WGS sequence"/>
</dbReference>
<dbReference type="AlphaFoldDB" id="A0A2A2I5C6"/>
<evidence type="ECO:0000313" key="9">
    <source>
        <dbReference type="EMBL" id="PAV26857.1"/>
    </source>
</evidence>
<dbReference type="Gene3D" id="2.40.420.20">
    <property type="match status" value="1"/>
</dbReference>
<proteinExistence type="inferred from homology"/>
<accession>A0A2A2I5C6</accession>
<dbReference type="InterPro" id="IPR058792">
    <property type="entry name" value="Beta-barrel_RND_2"/>
</dbReference>
<evidence type="ECO:0000256" key="3">
    <source>
        <dbReference type="SAM" id="Coils"/>
    </source>
</evidence>
<dbReference type="GO" id="GO:0015562">
    <property type="term" value="F:efflux transmembrane transporter activity"/>
    <property type="evidence" value="ECO:0007669"/>
    <property type="project" value="TreeGrafter"/>
</dbReference>
<dbReference type="Pfam" id="PF25975">
    <property type="entry name" value="CzcB_C"/>
    <property type="match status" value="1"/>
</dbReference>
<evidence type="ECO:0000256" key="2">
    <source>
        <dbReference type="ARBA" id="ARBA00023054"/>
    </source>
</evidence>
<dbReference type="Gene3D" id="1.10.287.470">
    <property type="entry name" value="Helix hairpin bin"/>
    <property type="match status" value="1"/>
</dbReference>
<organism evidence="9 10">
    <name type="scientific">Tamilnaduibacter salinus</name>
    <dbReference type="NCBI Taxonomy" id="1484056"/>
    <lineage>
        <taxon>Bacteria</taxon>
        <taxon>Pseudomonadati</taxon>
        <taxon>Pseudomonadota</taxon>
        <taxon>Gammaproteobacteria</taxon>
        <taxon>Pseudomonadales</taxon>
        <taxon>Marinobacteraceae</taxon>
        <taxon>Tamilnaduibacter</taxon>
    </lineage>
</organism>
<evidence type="ECO:0000256" key="4">
    <source>
        <dbReference type="SAM" id="SignalP"/>
    </source>
</evidence>
<dbReference type="InterPro" id="IPR058624">
    <property type="entry name" value="MdtA-like_HH"/>
</dbReference>
<protein>
    <submittedName>
        <fullName evidence="9">Efflux transporter periplasmic adaptor subunit</fullName>
    </submittedName>
</protein>
<evidence type="ECO:0000259" key="7">
    <source>
        <dbReference type="Pfam" id="PF25954"/>
    </source>
</evidence>
<dbReference type="PANTHER" id="PTHR30469">
    <property type="entry name" value="MULTIDRUG RESISTANCE PROTEIN MDTA"/>
    <property type="match status" value="1"/>
</dbReference>
<evidence type="ECO:0000313" key="10">
    <source>
        <dbReference type="Proteomes" id="UP000218332"/>
    </source>
</evidence>
<dbReference type="Gene3D" id="2.40.50.100">
    <property type="match status" value="1"/>
</dbReference>
<dbReference type="InterPro" id="IPR006143">
    <property type="entry name" value="RND_pump_MFP"/>
</dbReference>
<comment type="similarity">
    <text evidence="1">Belongs to the membrane fusion protein (MFP) (TC 8.A.1) family.</text>
</comment>
<dbReference type="InterPro" id="IPR058625">
    <property type="entry name" value="MdtA-like_BSH"/>
</dbReference>
<dbReference type="Pfam" id="PF25917">
    <property type="entry name" value="BSH_RND"/>
    <property type="match status" value="1"/>
</dbReference>
<dbReference type="NCBIfam" id="TIGR01730">
    <property type="entry name" value="RND_mfp"/>
    <property type="match status" value="1"/>
</dbReference>
<keyword evidence="4" id="KW-0732">Signal</keyword>
<dbReference type="Gene3D" id="2.40.30.170">
    <property type="match status" value="1"/>
</dbReference>
<dbReference type="Pfam" id="PF25954">
    <property type="entry name" value="Beta-barrel_RND_2"/>
    <property type="match status" value="1"/>
</dbReference>
<comment type="caution">
    <text evidence="9">The sequence shown here is derived from an EMBL/GenBank/DDBJ whole genome shotgun (WGS) entry which is preliminary data.</text>
</comment>
<gene>
    <name evidence="9" type="ORF">CF392_03310</name>
</gene>
<evidence type="ECO:0000259" key="5">
    <source>
        <dbReference type="Pfam" id="PF25876"/>
    </source>
</evidence>
<keyword evidence="10" id="KW-1185">Reference proteome</keyword>
<feature type="domain" description="Multidrug resistance protein MdtA-like alpha-helical hairpin" evidence="5">
    <location>
        <begin position="91"/>
        <end position="156"/>
    </location>
</feature>
<dbReference type="GO" id="GO:1990281">
    <property type="term" value="C:efflux pump complex"/>
    <property type="evidence" value="ECO:0007669"/>
    <property type="project" value="TreeGrafter"/>
</dbReference>
<reference evidence="9 10" key="1">
    <citation type="submission" date="2017-07" db="EMBL/GenBank/DDBJ databases">
        <title>Tamlnaduibacter salinus (Mi-7) genome sequencing.</title>
        <authorList>
            <person name="Verma A."/>
            <person name="Krishnamurthi S."/>
        </authorList>
    </citation>
    <scope>NUCLEOTIDE SEQUENCE [LARGE SCALE GENOMIC DNA]</scope>
    <source>
        <strain evidence="9 10">Mi-7</strain>
    </source>
</reference>